<sequence length="159" mass="17252">MNRPLTPARPAYLRVVRASAWYDLAVTAGFATPWTYTLVHNALSSLGDSLGLGLLPALDPWQTLYANLMGSVVIVWAALRIVRPLPLHGLLDGIARILFSSWMAYALAHDAPRILWPFLTAEIAWGIVQLAPWRPNGHTTLVDDPVGPADGRPLGAAGR</sequence>
<protein>
    <recommendedName>
        <fullName evidence="3">DUF4345 domain-containing protein</fullName>
    </recommendedName>
</protein>
<evidence type="ECO:0000313" key="1">
    <source>
        <dbReference type="EMBL" id="WUQ88426.1"/>
    </source>
</evidence>
<reference evidence="1" key="1">
    <citation type="submission" date="2022-10" db="EMBL/GenBank/DDBJ databases">
        <title>The complete genomes of actinobacterial strains from the NBC collection.</title>
        <authorList>
            <person name="Joergensen T.S."/>
            <person name="Alvarez Arevalo M."/>
            <person name="Sterndorff E.B."/>
            <person name="Faurdal D."/>
            <person name="Vuksanovic O."/>
            <person name="Mourched A.-S."/>
            <person name="Charusanti P."/>
            <person name="Shaw S."/>
            <person name="Blin K."/>
            <person name="Weber T."/>
        </authorList>
    </citation>
    <scope>NUCLEOTIDE SEQUENCE</scope>
    <source>
        <strain evidence="1">NBC_00222</strain>
    </source>
</reference>
<evidence type="ECO:0000313" key="2">
    <source>
        <dbReference type="Proteomes" id="UP001432222"/>
    </source>
</evidence>
<dbReference type="Proteomes" id="UP001432222">
    <property type="component" value="Chromosome"/>
</dbReference>
<keyword evidence="2" id="KW-1185">Reference proteome</keyword>
<gene>
    <name evidence="1" type="ORF">OHA16_38765</name>
</gene>
<name>A0ABZ1UE18_9ACTN</name>
<dbReference type="RefSeq" id="WP_328958973.1">
    <property type="nucleotide sequence ID" value="NZ_CP108110.1"/>
</dbReference>
<organism evidence="1 2">
    <name type="scientific">Kitasatospora purpeofusca</name>
    <dbReference type="NCBI Taxonomy" id="67352"/>
    <lineage>
        <taxon>Bacteria</taxon>
        <taxon>Bacillati</taxon>
        <taxon>Actinomycetota</taxon>
        <taxon>Actinomycetes</taxon>
        <taxon>Kitasatosporales</taxon>
        <taxon>Streptomycetaceae</taxon>
        <taxon>Kitasatospora</taxon>
    </lineage>
</organism>
<proteinExistence type="predicted"/>
<evidence type="ECO:0008006" key="3">
    <source>
        <dbReference type="Google" id="ProtNLM"/>
    </source>
</evidence>
<dbReference type="EMBL" id="CP108110">
    <property type="protein sequence ID" value="WUQ88426.1"/>
    <property type="molecule type" value="Genomic_DNA"/>
</dbReference>
<accession>A0ABZ1UE18</accession>